<keyword evidence="3" id="KW-0862">Zinc</keyword>
<sequence>MKHLTDHSHDLKPYDSSSSAKQEDEEIVICSVCILQLSSSDAYACTKTDCKFILHKSCFELPHKFKHKSHPDHVFTLLSELHPSSTTSLSCSACSDAVTGFAFQCDSCDYKMHVKCALLPETVECRAHEHKHLDLYYSTSKIRYEEYSNVFSCDVCDGDVAEGYWTYYCKECDFGAHLDCATAATGEAGKNGEGKGREGGLCFF</sequence>
<dbReference type="Proteomes" id="UP000030748">
    <property type="component" value="Unassembled WGS sequence"/>
</dbReference>
<dbReference type="Pfam" id="PF03107">
    <property type="entry name" value="C1_2"/>
    <property type="match status" value="3"/>
</dbReference>
<proteinExistence type="predicted"/>
<dbReference type="eggNOG" id="ENOG502S2HY">
    <property type="taxonomic scope" value="Eukaryota"/>
</dbReference>
<protein>
    <recommendedName>
        <fullName evidence="4">Phorbol-ester/DAG-type domain-containing protein</fullName>
    </recommendedName>
</protein>
<evidence type="ECO:0000313" key="6">
    <source>
        <dbReference type="Proteomes" id="UP000030748"/>
    </source>
</evidence>
<dbReference type="EMBL" id="KI631506">
    <property type="protein sequence ID" value="EYU27145.1"/>
    <property type="molecule type" value="Genomic_DNA"/>
</dbReference>
<evidence type="ECO:0000256" key="1">
    <source>
        <dbReference type="ARBA" id="ARBA00022723"/>
    </source>
</evidence>
<feature type="domain" description="Phorbol-ester/DAG-type" evidence="4">
    <location>
        <begin position="72"/>
        <end position="125"/>
    </location>
</feature>
<evidence type="ECO:0000313" key="5">
    <source>
        <dbReference type="EMBL" id="EYU27145.1"/>
    </source>
</evidence>
<dbReference type="InterPro" id="IPR002219">
    <property type="entry name" value="PKC_DAG/PE"/>
</dbReference>
<dbReference type="GO" id="GO:0046872">
    <property type="term" value="F:metal ion binding"/>
    <property type="evidence" value="ECO:0007669"/>
    <property type="project" value="UniProtKB-KW"/>
</dbReference>
<gene>
    <name evidence="5" type="ORF">MIMGU_mgv1a023592mg</name>
</gene>
<dbReference type="AlphaFoldDB" id="A0A022QKX5"/>
<evidence type="ECO:0000256" key="2">
    <source>
        <dbReference type="ARBA" id="ARBA00022737"/>
    </source>
</evidence>
<dbReference type="PANTHER" id="PTHR46288:SF27">
    <property type="entry name" value="CYSTEINE_HISTIDINE-RICH C1 DOMAIN FAMILY PROTEIN"/>
    <property type="match status" value="1"/>
</dbReference>
<dbReference type="SUPFAM" id="SSF57889">
    <property type="entry name" value="Cysteine-rich domain"/>
    <property type="match status" value="2"/>
</dbReference>
<dbReference type="InterPro" id="IPR004146">
    <property type="entry name" value="DC1"/>
</dbReference>
<accession>A0A022QKX5</accession>
<evidence type="ECO:0000259" key="4">
    <source>
        <dbReference type="PROSITE" id="PS50081"/>
    </source>
</evidence>
<name>A0A022QKX5_ERYGU</name>
<reference evidence="5 6" key="1">
    <citation type="journal article" date="2013" name="Proc. Natl. Acad. Sci. U.S.A.">
        <title>Fine-scale variation in meiotic recombination in Mimulus inferred from population shotgun sequencing.</title>
        <authorList>
            <person name="Hellsten U."/>
            <person name="Wright K.M."/>
            <person name="Jenkins J."/>
            <person name="Shu S."/>
            <person name="Yuan Y."/>
            <person name="Wessler S.R."/>
            <person name="Schmutz J."/>
            <person name="Willis J.H."/>
            <person name="Rokhsar D.S."/>
        </authorList>
    </citation>
    <scope>NUCLEOTIDE SEQUENCE [LARGE SCALE GENOMIC DNA]</scope>
    <source>
        <strain evidence="6">cv. DUN x IM62</strain>
    </source>
</reference>
<dbReference type="InterPro" id="IPR046349">
    <property type="entry name" value="C1-like_sf"/>
</dbReference>
<dbReference type="STRING" id="4155.A0A022QKX5"/>
<keyword evidence="2" id="KW-0677">Repeat</keyword>
<feature type="non-terminal residue" evidence="5">
    <location>
        <position position="204"/>
    </location>
</feature>
<keyword evidence="1" id="KW-0479">Metal-binding</keyword>
<dbReference type="Gene3D" id="3.30.60.20">
    <property type="match status" value="1"/>
</dbReference>
<evidence type="ECO:0000256" key="3">
    <source>
        <dbReference type="ARBA" id="ARBA00022833"/>
    </source>
</evidence>
<organism evidence="5 6">
    <name type="scientific">Erythranthe guttata</name>
    <name type="common">Yellow monkey flower</name>
    <name type="synonym">Mimulus guttatus</name>
    <dbReference type="NCBI Taxonomy" id="4155"/>
    <lineage>
        <taxon>Eukaryota</taxon>
        <taxon>Viridiplantae</taxon>
        <taxon>Streptophyta</taxon>
        <taxon>Embryophyta</taxon>
        <taxon>Tracheophyta</taxon>
        <taxon>Spermatophyta</taxon>
        <taxon>Magnoliopsida</taxon>
        <taxon>eudicotyledons</taxon>
        <taxon>Gunneridae</taxon>
        <taxon>Pentapetalae</taxon>
        <taxon>asterids</taxon>
        <taxon>lamiids</taxon>
        <taxon>Lamiales</taxon>
        <taxon>Phrymaceae</taxon>
        <taxon>Erythranthe</taxon>
    </lineage>
</organism>
<dbReference type="PANTHER" id="PTHR46288">
    <property type="entry name" value="PHORBOL-ESTER/DAG-TYPE DOMAIN-CONTAINING PROTEIN"/>
    <property type="match status" value="1"/>
</dbReference>
<dbReference type="PROSITE" id="PS50081">
    <property type="entry name" value="ZF_DAG_PE_2"/>
    <property type="match status" value="1"/>
</dbReference>
<keyword evidence="6" id="KW-1185">Reference proteome</keyword>